<dbReference type="SMART" id="SM00908">
    <property type="entry name" value="Gal-bind_lectin"/>
    <property type="match status" value="1"/>
</dbReference>
<dbReference type="SMART" id="SM00276">
    <property type="entry name" value="GLECT"/>
    <property type="match status" value="1"/>
</dbReference>
<feature type="domain" description="Galectin" evidence="4">
    <location>
        <begin position="11"/>
        <end position="138"/>
    </location>
</feature>
<dbReference type="RefSeq" id="XP_035432398.2">
    <property type="nucleotide sequence ID" value="XM_035576505.2"/>
</dbReference>
<evidence type="ECO:0000313" key="7">
    <source>
        <dbReference type="RefSeq" id="XP_035432398.2"/>
    </source>
</evidence>
<evidence type="ECO:0000256" key="1">
    <source>
        <dbReference type="ARBA" id="ARBA00022734"/>
    </source>
</evidence>
<dbReference type="PROSITE" id="PS51304">
    <property type="entry name" value="GALECTIN"/>
    <property type="match status" value="1"/>
</dbReference>
<dbReference type="OrthoDB" id="7251155at2759"/>
<dbReference type="PANTHER" id="PTHR11346:SF176">
    <property type="entry name" value="32 KDA BETA-GALACTOSIDE-BINDING LECTIN LEC-3"/>
    <property type="match status" value="1"/>
</dbReference>
<keyword evidence="2" id="KW-0677">Repeat</keyword>
<evidence type="ECO:0000259" key="4">
    <source>
        <dbReference type="PROSITE" id="PS51304"/>
    </source>
</evidence>
<dbReference type="GeneID" id="118264108"/>
<dbReference type="GO" id="GO:0030246">
    <property type="term" value="F:carbohydrate binding"/>
    <property type="evidence" value="ECO:0007669"/>
    <property type="project" value="UniProtKB-UniRule"/>
</dbReference>
<dbReference type="GO" id="GO:0016936">
    <property type="term" value="F:galactoside binding"/>
    <property type="evidence" value="ECO:0007669"/>
    <property type="project" value="TreeGrafter"/>
</dbReference>
<dbReference type="CDD" id="cd00070">
    <property type="entry name" value="GLECT"/>
    <property type="match status" value="1"/>
</dbReference>
<dbReference type="FunFam" id="2.60.120.200:FF:000124">
    <property type="entry name" value="Galectin-4"/>
    <property type="match status" value="1"/>
</dbReference>
<dbReference type="SUPFAM" id="SSF49899">
    <property type="entry name" value="Concanavalin A-like lectins/glucanases"/>
    <property type="match status" value="1"/>
</dbReference>
<evidence type="ECO:0000256" key="3">
    <source>
        <dbReference type="RuleBase" id="RU102079"/>
    </source>
</evidence>
<evidence type="ECO:0000256" key="2">
    <source>
        <dbReference type="ARBA" id="ARBA00022737"/>
    </source>
</evidence>
<name>A0A2H1V1R8_SPOFR</name>
<evidence type="ECO:0000313" key="6">
    <source>
        <dbReference type="Proteomes" id="UP000829999"/>
    </source>
</evidence>
<gene>
    <name evidence="7" type="primary">LOC118264108</name>
    <name evidence="5" type="ORF">SFRICE_016027</name>
</gene>
<keyword evidence="1 3" id="KW-0430">Lectin</keyword>
<dbReference type="EMBL" id="ODYU01000275">
    <property type="protein sequence ID" value="SOQ34759.1"/>
    <property type="molecule type" value="Genomic_DNA"/>
</dbReference>
<organism evidence="5">
    <name type="scientific">Spodoptera frugiperda</name>
    <name type="common">Fall armyworm</name>
    <dbReference type="NCBI Taxonomy" id="7108"/>
    <lineage>
        <taxon>Eukaryota</taxon>
        <taxon>Metazoa</taxon>
        <taxon>Ecdysozoa</taxon>
        <taxon>Arthropoda</taxon>
        <taxon>Hexapoda</taxon>
        <taxon>Insecta</taxon>
        <taxon>Pterygota</taxon>
        <taxon>Neoptera</taxon>
        <taxon>Endopterygota</taxon>
        <taxon>Lepidoptera</taxon>
        <taxon>Glossata</taxon>
        <taxon>Ditrysia</taxon>
        <taxon>Noctuoidea</taxon>
        <taxon>Noctuidae</taxon>
        <taxon>Amphipyrinae</taxon>
        <taxon>Spodoptera</taxon>
    </lineage>
</organism>
<dbReference type="InterPro" id="IPR013320">
    <property type="entry name" value="ConA-like_dom_sf"/>
</dbReference>
<protein>
    <recommendedName>
        <fullName evidence="3">Galectin</fullName>
    </recommendedName>
</protein>
<reference evidence="7" key="2">
    <citation type="submission" date="2025-04" db="UniProtKB">
        <authorList>
            <consortium name="RefSeq"/>
        </authorList>
    </citation>
    <scope>IDENTIFICATION</scope>
    <source>
        <tissue evidence="7">Whole larval tissue</tissue>
    </source>
</reference>
<proteinExistence type="predicted"/>
<keyword evidence="6" id="KW-1185">Reference proteome</keyword>
<dbReference type="SMR" id="A0A2H1V1R8"/>
<dbReference type="PANTHER" id="PTHR11346">
    <property type="entry name" value="GALECTIN"/>
    <property type="match status" value="1"/>
</dbReference>
<evidence type="ECO:0000313" key="5">
    <source>
        <dbReference type="EMBL" id="SOQ34759.1"/>
    </source>
</evidence>
<dbReference type="InterPro" id="IPR044156">
    <property type="entry name" value="Galectin-like"/>
</dbReference>
<dbReference type="Pfam" id="PF00337">
    <property type="entry name" value="Gal-bind_lectin"/>
    <property type="match status" value="1"/>
</dbReference>
<accession>A0A2H1V1R8</accession>
<dbReference type="AlphaFoldDB" id="A0A2H1V1R8"/>
<reference evidence="5" key="1">
    <citation type="submission" date="2016-07" db="EMBL/GenBank/DDBJ databases">
        <authorList>
            <person name="Bretaudeau A."/>
        </authorList>
    </citation>
    <scope>NUCLEOTIDE SEQUENCE</scope>
    <source>
        <strain evidence="5">Rice</strain>
        <tissue evidence="5">Whole body</tissue>
    </source>
</reference>
<dbReference type="Gene3D" id="2.60.120.200">
    <property type="match status" value="1"/>
</dbReference>
<dbReference type="Proteomes" id="UP000829999">
    <property type="component" value="Chromosome 26"/>
</dbReference>
<sequence length="140" mass="15804">MTTIDNPTVPFTRPIPGHLLPGRKMVVKGAISPRSDRFSINLKCGSEDIAFHFNPRFGEQKIVRNSYISGKWGHEEISGGMPLVRGEHFEAQFECNEDNFSVELNGKHFCNYSYRIPIHKITHVNVDGDVTISQITFVDA</sequence>
<dbReference type="InterPro" id="IPR001079">
    <property type="entry name" value="Galectin_CRD"/>
</dbReference>